<dbReference type="AlphaFoldDB" id="A0A6J4HYN7"/>
<evidence type="ECO:0000256" key="1">
    <source>
        <dbReference type="SAM" id="MobiDB-lite"/>
    </source>
</evidence>
<gene>
    <name evidence="3" type="ORF">AVDCRST_MAG57-1313</name>
</gene>
<dbReference type="EMBL" id="CADCTI010000121">
    <property type="protein sequence ID" value="CAA9236756.1"/>
    <property type="molecule type" value="Genomic_DNA"/>
</dbReference>
<reference evidence="3" key="1">
    <citation type="submission" date="2020-02" db="EMBL/GenBank/DDBJ databases">
        <authorList>
            <person name="Meier V. D."/>
        </authorList>
    </citation>
    <scope>NUCLEOTIDE SEQUENCE</scope>
    <source>
        <strain evidence="3">AVDCRST_MAG57</strain>
    </source>
</reference>
<keyword evidence="2" id="KW-0732">Signal</keyword>
<evidence type="ECO:0008006" key="4">
    <source>
        <dbReference type="Google" id="ProtNLM"/>
    </source>
</evidence>
<organism evidence="3">
    <name type="scientific">uncultured Blastococcus sp</name>
    <dbReference type="NCBI Taxonomy" id="217144"/>
    <lineage>
        <taxon>Bacteria</taxon>
        <taxon>Bacillati</taxon>
        <taxon>Actinomycetota</taxon>
        <taxon>Actinomycetes</taxon>
        <taxon>Geodermatophilales</taxon>
        <taxon>Geodermatophilaceae</taxon>
        <taxon>Blastococcus</taxon>
        <taxon>environmental samples</taxon>
    </lineage>
</organism>
<evidence type="ECO:0000313" key="3">
    <source>
        <dbReference type="EMBL" id="CAA9236756.1"/>
    </source>
</evidence>
<feature type="region of interest" description="Disordered" evidence="1">
    <location>
        <begin position="166"/>
        <end position="223"/>
    </location>
</feature>
<feature type="chain" id="PRO_5038429393" description="Lipoprotein" evidence="2">
    <location>
        <begin position="22"/>
        <end position="223"/>
    </location>
</feature>
<name>A0A6J4HYN7_9ACTN</name>
<protein>
    <recommendedName>
        <fullName evidence="4">Lipoprotein</fullName>
    </recommendedName>
</protein>
<dbReference type="Gene3D" id="2.50.20.20">
    <property type="match status" value="1"/>
</dbReference>
<evidence type="ECO:0000256" key="2">
    <source>
        <dbReference type="SAM" id="SignalP"/>
    </source>
</evidence>
<feature type="signal peptide" evidence="2">
    <location>
        <begin position="1"/>
        <end position="21"/>
    </location>
</feature>
<dbReference type="PROSITE" id="PS51257">
    <property type="entry name" value="PROKAR_LIPOPROTEIN"/>
    <property type="match status" value="1"/>
</dbReference>
<sequence>MRTRPLTAAATLSAAALLLTACGGSPLDDKTGSEVADAAADALEEAGSVHVAGEIDQDGEEGSVDLFLQGEDATGSITMEGSELQLLSVGGQFYLQGGADFWESAGLPEEATSLLEGQWVIVPPDSASDFETFSFADIVDSLRNPESEVKDEVSSDEVDGEDVVVVEQEDGSKLSVADEDPTYPLRLEDKTNGSTLTLSRFGEEEDITAPDDALDLEELAGGA</sequence>
<proteinExistence type="predicted"/>
<accession>A0A6J4HYN7</accession>
<feature type="compositionally biased region" description="Acidic residues" evidence="1">
    <location>
        <begin position="203"/>
        <end position="223"/>
    </location>
</feature>